<organism evidence="2 3">
    <name type="scientific">Altererythrobacter ishigakiensis</name>
    <dbReference type="NCBI Taxonomy" id="476157"/>
    <lineage>
        <taxon>Bacteria</taxon>
        <taxon>Pseudomonadati</taxon>
        <taxon>Pseudomonadota</taxon>
        <taxon>Alphaproteobacteria</taxon>
        <taxon>Sphingomonadales</taxon>
        <taxon>Erythrobacteraceae</taxon>
        <taxon>Altererythrobacter</taxon>
    </lineage>
</organism>
<dbReference type="AlphaFoldDB" id="A0A562US74"/>
<sequence length="91" mass="10058">MAETVQRRAEDRVEVIHRAQMRVERDTLSYPVTVRNLSTQGMMGEGPVPLSSGTRLTVSLPDQGEVAGTVVWVQKPRFGVAFDRSVDPSFA</sequence>
<dbReference type="Gene3D" id="2.40.10.220">
    <property type="entry name" value="predicted glycosyltransferase like domains"/>
    <property type="match status" value="1"/>
</dbReference>
<gene>
    <name evidence="2" type="ORF">JN10_0070</name>
</gene>
<dbReference type="STRING" id="476157.GCA_001663155_00670"/>
<dbReference type="InterPro" id="IPR009875">
    <property type="entry name" value="PilZ_domain"/>
</dbReference>
<dbReference type="SUPFAM" id="SSF141371">
    <property type="entry name" value="PilZ domain-like"/>
    <property type="match status" value="1"/>
</dbReference>
<evidence type="ECO:0000313" key="2">
    <source>
        <dbReference type="EMBL" id="TWJ08460.1"/>
    </source>
</evidence>
<proteinExistence type="predicted"/>
<evidence type="ECO:0000313" key="3">
    <source>
        <dbReference type="Proteomes" id="UP000320547"/>
    </source>
</evidence>
<name>A0A562US74_9SPHN</name>
<evidence type="ECO:0000259" key="1">
    <source>
        <dbReference type="Pfam" id="PF07238"/>
    </source>
</evidence>
<comment type="caution">
    <text evidence="2">The sequence shown here is derived from an EMBL/GenBank/DDBJ whole genome shotgun (WGS) entry which is preliminary data.</text>
</comment>
<dbReference type="OrthoDB" id="7391081at2"/>
<dbReference type="GO" id="GO:0035438">
    <property type="term" value="F:cyclic-di-GMP binding"/>
    <property type="evidence" value="ECO:0007669"/>
    <property type="project" value="InterPro"/>
</dbReference>
<dbReference type="RefSeq" id="WP_067597335.1">
    <property type="nucleotide sequence ID" value="NZ_CP015963.1"/>
</dbReference>
<feature type="domain" description="PilZ" evidence="1">
    <location>
        <begin position="6"/>
        <end position="87"/>
    </location>
</feature>
<protein>
    <submittedName>
        <fullName evidence="2">PilZ domain-containing protein</fullName>
    </submittedName>
</protein>
<keyword evidence="3" id="KW-1185">Reference proteome</keyword>
<accession>A0A562US74</accession>
<reference evidence="2 3" key="1">
    <citation type="submission" date="2019-07" db="EMBL/GenBank/DDBJ databases">
        <title>Genomic Encyclopedia of Archaeal and Bacterial Type Strains, Phase II (KMG-II): from individual species to whole genera.</title>
        <authorList>
            <person name="Goeker M."/>
        </authorList>
    </citation>
    <scope>NUCLEOTIDE SEQUENCE [LARGE SCALE GENOMIC DNA]</scope>
    <source>
        <strain evidence="2 3">ATCC BAA-2084</strain>
    </source>
</reference>
<dbReference type="EMBL" id="VLLK01000001">
    <property type="protein sequence ID" value="TWJ08460.1"/>
    <property type="molecule type" value="Genomic_DNA"/>
</dbReference>
<dbReference type="Proteomes" id="UP000320547">
    <property type="component" value="Unassembled WGS sequence"/>
</dbReference>
<dbReference type="Pfam" id="PF07238">
    <property type="entry name" value="PilZ"/>
    <property type="match status" value="1"/>
</dbReference>